<keyword evidence="8 11" id="KW-0067">ATP-binding</keyword>
<dbReference type="NCBIfam" id="NF004046">
    <property type="entry name" value="PRK05563.1"/>
    <property type="match status" value="1"/>
</dbReference>
<comment type="caution">
    <text evidence="13">The sequence shown here is derived from an EMBL/GenBank/DDBJ whole genome shotgun (WGS) entry which is preliminary data.</text>
</comment>
<keyword evidence="3 11" id="KW-0548">Nucleotidyltransferase</keyword>
<dbReference type="GO" id="GO:0009360">
    <property type="term" value="C:DNA polymerase III complex"/>
    <property type="evidence" value="ECO:0007669"/>
    <property type="project" value="InterPro"/>
</dbReference>
<dbReference type="InterPro" id="IPR001270">
    <property type="entry name" value="ClpA/B"/>
</dbReference>
<dbReference type="NCBIfam" id="TIGR02397">
    <property type="entry name" value="dnaX_nterm"/>
    <property type="match status" value="1"/>
</dbReference>
<dbReference type="Proteomes" id="UP000004978">
    <property type="component" value="Unassembled WGS sequence"/>
</dbReference>
<sequence>MSYKALYRKYRPQVFDEVQGQDHIIQTLKNAIKNNKISHAYLFSGPRGVGKTSIAKIFANVLNCVHTIENFDVCDDCIKNTENNLDIIEMDAASNNGVDDIRKLQEKIEHLPSNGKYKVYIIDEVHMLSKGAFNALLKTLEEPPVHVIFILATTDPQKIPLTVLSRLQRHNFKKITSKTIAKQIKKVFDLEAIKYEDEAINYISRLAQGGMRDALSISEQAIAYGNGKVTLDDIINSFGVVSNETLIEIINNLSLGKIKKVLETFNNLKNDGIDPEQFVYSLFGILEDYIVFKNTYNHELLEYLNLEQIENLEWELDYSTNCLDLIFKLMKELKYSETPFQLIEIYLLKMINKNANPTTTIKEMQTTIKENKTNNELLIEGTIKEMKHNENIENKEKDAKETNLISDNVQEEKNVSTQNLNVNDILEQSQEFVLESQDHQEDQNTIENDLLSFEDQYVDDGLISSAEFSIDNKESIENDMPIPTLAKYKNTVVFEDYLNKEKIEQILRNSTLNLNKMDKTISALNFMVSDRNYKDLIEVLNNLKLISAGEKHLLFYGNSKTNLAYLQYIKENAYNSNIQNFIKDYFGSYKHLYVVSRKQKELLFELDSKFAEESKNNVKTKAEELEDVVLEKTKTMTESLYEKLLKF</sequence>
<evidence type="ECO:0000256" key="5">
    <source>
        <dbReference type="ARBA" id="ARBA00022723"/>
    </source>
</evidence>
<dbReference type="GO" id="GO:0006261">
    <property type="term" value="P:DNA-templated DNA replication"/>
    <property type="evidence" value="ECO:0007669"/>
    <property type="project" value="TreeGrafter"/>
</dbReference>
<dbReference type="Gene3D" id="1.10.8.60">
    <property type="match status" value="1"/>
</dbReference>
<dbReference type="InterPro" id="IPR012763">
    <property type="entry name" value="DNA_pol_III_sug/sutau_N"/>
</dbReference>
<dbReference type="InterPro" id="IPR003593">
    <property type="entry name" value="AAA+_ATPase"/>
</dbReference>
<evidence type="ECO:0000313" key="13">
    <source>
        <dbReference type="EMBL" id="EGV00090.1"/>
    </source>
</evidence>
<dbReference type="eggNOG" id="COG2812">
    <property type="taxonomic scope" value="Bacteria"/>
</dbReference>
<proteinExistence type="inferred from homology"/>
<dbReference type="Pfam" id="PF12169">
    <property type="entry name" value="DNA_pol3_gamma3"/>
    <property type="match status" value="1"/>
</dbReference>
<dbReference type="STRING" id="1037410.MCSF7_01481"/>
<evidence type="ECO:0000256" key="4">
    <source>
        <dbReference type="ARBA" id="ARBA00022705"/>
    </source>
</evidence>
<dbReference type="GO" id="GO:0005524">
    <property type="term" value="F:ATP binding"/>
    <property type="evidence" value="ECO:0007669"/>
    <property type="project" value="UniProtKB-KW"/>
</dbReference>
<evidence type="ECO:0000259" key="12">
    <source>
        <dbReference type="SMART" id="SM00382"/>
    </source>
</evidence>
<dbReference type="SUPFAM" id="SSF52540">
    <property type="entry name" value="P-loop containing nucleoside triphosphate hydrolases"/>
    <property type="match status" value="1"/>
</dbReference>
<evidence type="ECO:0000313" key="14">
    <source>
        <dbReference type="Proteomes" id="UP000004978"/>
    </source>
</evidence>
<protein>
    <recommendedName>
        <fullName evidence="11">DNA polymerase III subunit gamma/tau</fullName>
        <ecNumber evidence="11">2.7.7.7</ecNumber>
    </recommendedName>
</protein>
<dbReference type="GO" id="GO:0003677">
    <property type="term" value="F:DNA binding"/>
    <property type="evidence" value="ECO:0007669"/>
    <property type="project" value="InterPro"/>
</dbReference>
<keyword evidence="5" id="KW-0479">Metal-binding</keyword>
<evidence type="ECO:0000256" key="6">
    <source>
        <dbReference type="ARBA" id="ARBA00022741"/>
    </source>
</evidence>
<dbReference type="PANTHER" id="PTHR11669:SF0">
    <property type="entry name" value="PROTEIN STICHEL-LIKE 2"/>
    <property type="match status" value="1"/>
</dbReference>
<dbReference type="GO" id="GO:0003887">
    <property type="term" value="F:DNA-directed DNA polymerase activity"/>
    <property type="evidence" value="ECO:0007669"/>
    <property type="project" value="UniProtKB-KW"/>
</dbReference>
<comment type="subunit">
    <text evidence="11">DNA polymerase III contains a core (composed of alpha, epsilon and theta chains) that associates with a tau subunit. This core dimerizes to form the POLIII' complex. PolIII' associates with the gamma complex (composed of gamma, delta, delta', psi and chi chains) and with the beta chain to form the complete DNA polymerase III complex.</text>
</comment>
<dbReference type="InterPro" id="IPR027417">
    <property type="entry name" value="P-loop_NTPase"/>
</dbReference>
<evidence type="ECO:0000256" key="1">
    <source>
        <dbReference type="ARBA" id="ARBA00006360"/>
    </source>
</evidence>
<dbReference type="EC" id="2.7.7.7" evidence="11"/>
<evidence type="ECO:0000256" key="7">
    <source>
        <dbReference type="ARBA" id="ARBA00022833"/>
    </source>
</evidence>
<evidence type="ECO:0000256" key="11">
    <source>
        <dbReference type="RuleBase" id="RU364063"/>
    </source>
</evidence>
<keyword evidence="7" id="KW-0862">Zinc</keyword>
<evidence type="ECO:0000256" key="2">
    <source>
        <dbReference type="ARBA" id="ARBA00022679"/>
    </source>
</evidence>
<keyword evidence="6 11" id="KW-0547">Nucleotide-binding</keyword>
<dbReference type="PANTHER" id="PTHR11669">
    <property type="entry name" value="REPLICATION FACTOR C / DNA POLYMERASE III GAMMA-TAU SUBUNIT"/>
    <property type="match status" value="1"/>
</dbReference>
<dbReference type="Pfam" id="PF22608">
    <property type="entry name" value="DNAX_ATPase_lid"/>
    <property type="match status" value="1"/>
</dbReference>
<dbReference type="FunFam" id="3.40.50.300:FF:000014">
    <property type="entry name" value="DNA polymerase III subunit gamma/tau"/>
    <property type="match status" value="1"/>
</dbReference>
<keyword evidence="14" id="KW-1185">Reference proteome</keyword>
<dbReference type="InterPro" id="IPR008921">
    <property type="entry name" value="DNA_pol3_clamp-load_cplx_C"/>
</dbReference>
<comment type="similarity">
    <text evidence="1 11">Belongs to the DnaX/STICHEL family.</text>
</comment>
<accession>F9UK85</accession>
<dbReference type="Pfam" id="PF13177">
    <property type="entry name" value="DNA_pol3_delta2"/>
    <property type="match status" value="1"/>
</dbReference>
<dbReference type="Gene3D" id="1.20.272.10">
    <property type="match status" value="1"/>
</dbReference>
<name>F9UK85_9BACT</name>
<comment type="function">
    <text evidence="11">DNA polymerase III is a complex, multichain enzyme responsible for most of the replicative synthesis in bacteria. This DNA polymerase also exhibits 3' to 5' exonuclease activity.</text>
</comment>
<comment type="catalytic activity">
    <reaction evidence="10 11">
        <text>DNA(n) + a 2'-deoxyribonucleoside 5'-triphosphate = DNA(n+1) + diphosphate</text>
        <dbReference type="Rhea" id="RHEA:22508"/>
        <dbReference type="Rhea" id="RHEA-COMP:17339"/>
        <dbReference type="Rhea" id="RHEA-COMP:17340"/>
        <dbReference type="ChEBI" id="CHEBI:33019"/>
        <dbReference type="ChEBI" id="CHEBI:61560"/>
        <dbReference type="ChEBI" id="CHEBI:173112"/>
        <dbReference type="EC" id="2.7.7.7"/>
    </reaction>
</comment>
<dbReference type="InterPro" id="IPR050238">
    <property type="entry name" value="DNA_Rep/Repair_Clamp_Loader"/>
</dbReference>
<reference evidence="13 14" key="1">
    <citation type="journal article" date="2013" name="Genome Announc.">
        <title>Genome Sequence of Mycoplasma columbinum Strain SF7.</title>
        <authorList>
            <person name="Guo Z."/>
            <person name="Xu X."/>
            <person name="Zheng Q."/>
            <person name="Li T."/>
            <person name="Kuang S."/>
            <person name="Zhang Z."/>
            <person name="Chen Y."/>
            <person name="Lu X."/>
            <person name="Zhou R."/>
            <person name="Bi D."/>
            <person name="Jin H."/>
        </authorList>
    </citation>
    <scope>NUCLEOTIDE SEQUENCE [LARGE SCALE GENOMIC DNA]</scope>
    <source>
        <strain evidence="13 14">SF7</strain>
    </source>
</reference>
<dbReference type="RefSeq" id="WP_006608703.1">
    <property type="nucleotide sequence ID" value="NZ_AFXA01000011.1"/>
</dbReference>
<dbReference type="EMBL" id="AFXA01000011">
    <property type="protein sequence ID" value="EGV00090.1"/>
    <property type="molecule type" value="Genomic_DNA"/>
</dbReference>
<feature type="domain" description="AAA+ ATPase" evidence="12">
    <location>
        <begin position="37"/>
        <end position="176"/>
    </location>
</feature>
<dbReference type="GO" id="GO:0046872">
    <property type="term" value="F:metal ion binding"/>
    <property type="evidence" value="ECO:0007669"/>
    <property type="project" value="UniProtKB-KW"/>
</dbReference>
<keyword evidence="2 11" id="KW-0808">Transferase</keyword>
<evidence type="ECO:0000256" key="10">
    <source>
        <dbReference type="ARBA" id="ARBA00049244"/>
    </source>
</evidence>
<dbReference type="InterPro" id="IPR045085">
    <property type="entry name" value="HLD_clamp_pol_III_gamma_tau"/>
</dbReference>
<dbReference type="CDD" id="cd18137">
    <property type="entry name" value="HLD_clamp_pol_III_gamma_tau"/>
    <property type="match status" value="1"/>
</dbReference>
<evidence type="ECO:0000256" key="8">
    <source>
        <dbReference type="ARBA" id="ARBA00022840"/>
    </source>
</evidence>
<dbReference type="InterPro" id="IPR022754">
    <property type="entry name" value="DNA_pol_III_gamma-3"/>
</dbReference>
<evidence type="ECO:0000256" key="9">
    <source>
        <dbReference type="ARBA" id="ARBA00022932"/>
    </source>
</evidence>
<evidence type="ECO:0000256" key="3">
    <source>
        <dbReference type="ARBA" id="ARBA00022695"/>
    </source>
</evidence>
<dbReference type="AlphaFoldDB" id="F9UK85"/>
<gene>
    <name evidence="11" type="primary">dnaX</name>
    <name evidence="13" type="ORF">MCSF7_01481</name>
</gene>
<organism evidence="13 14">
    <name type="scientific">Mycoplasmopsis columbina SF7</name>
    <dbReference type="NCBI Taxonomy" id="1037410"/>
    <lineage>
        <taxon>Bacteria</taxon>
        <taxon>Bacillati</taxon>
        <taxon>Mycoplasmatota</taxon>
        <taxon>Mycoplasmoidales</taxon>
        <taxon>Metamycoplasmataceae</taxon>
        <taxon>Mycoplasmopsis</taxon>
    </lineage>
</organism>
<dbReference type="SUPFAM" id="SSF48019">
    <property type="entry name" value="post-AAA+ oligomerization domain-like"/>
    <property type="match status" value="1"/>
</dbReference>
<dbReference type="CDD" id="cd00009">
    <property type="entry name" value="AAA"/>
    <property type="match status" value="1"/>
</dbReference>
<keyword evidence="4 11" id="KW-0235">DNA replication</keyword>
<dbReference type="PRINTS" id="PR00300">
    <property type="entry name" value="CLPPROTEASEA"/>
</dbReference>
<dbReference type="Gene3D" id="3.40.50.300">
    <property type="entry name" value="P-loop containing nucleotide triphosphate hydrolases"/>
    <property type="match status" value="1"/>
</dbReference>
<keyword evidence="9 11" id="KW-0239">DNA-directed DNA polymerase</keyword>
<dbReference type="SMART" id="SM00382">
    <property type="entry name" value="AAA"/>
    <property type="match status" value="1"/>
</dbReference>